<dbReference type="FunFam" id="3.40.50.300:FF:001091">
    <property type="entry name" value="Probable disease resistance protein At1g61300"/>
    <property type="match status" value="1"/>
</dbReference>
<dbReference type="Pfam" id="PF23559">
    <property type="entry name" value="WHD_DRP"/>
    <property type="match status" value="1"/>
</dbReference>
<comment type="caution">
    <text evidence="7">The sequence shown here is derived from an EMBL/GenBank/DDBJ whole genome shotgun (WGS) entry which is preliminary data.</text>
</comment>
<dbReference type="Proteomes" id="UP000694240">
    <property type="component" value="Chromosome 12"/>
</dbReference>
<name>A0A8T1Y6G5_9BRAS</name>
<keyword evidence="8" id="KW-1185">Reference proteome</keyword>
<dbReference type="SMART" id="SM00369">
    <property type="entry name" value="LRR_TYP"/>
    <property type="match status" value="3"/>
</dbReference>
<dbReference type="PANTHER" id="PTHR33463:SF220">
    <property type="entry name" value="NB-ARC DOMAIN-CONTAINING PROTEIN"/>
    <property type="match status" value="1"/>
</dbReference>
<evidence type="ECO:0000256" key="2">
    <source>
        <dbReference type="ARBA" id="ARBA00022737"/>
    </source>
</evidence>
<reference evidence="7 8" key="1">
    <citation type="submission" date="2020-12" db="EMBL/GenBank/DDBJ databases">
        <title>Concerted genomic and epigenomic changes stabilize Arabidopsis allopolyploids.</title>
        <authorList>
            <person name="Chen Z."/>
        </authorList>
    </citation>
    <scope>NUCLEOTIDE SEQUENCE [LARGE SCALE GENOMIC DNA]</scope>
    <source>
        <strain evidence="7">Allo738</strain>
        <tissue evidence="7">Leaf</tissue>
    </source>
</reference>
<dbReference type="InterPro" id="IPR001611">
    <property type="entry name" value="Leu-rich_rpt"/>
</dbReference>
<keyword evidence="4" id="KW-0175">Coiled coil</keyword>
<dbReference type="FunFam" id="1.10.8.430:FF:000003">
    <property type="entry name" value="Probable disease resistance protein At5g66910"/>
    <property type="match status" value="1"/>
</dbReference>
<dbReference type="InterPro" id="IPR058922">
    <property type="entry name" value="WHD_DRP"/>
</dbReference>
<feature type="coiled-coil region" evidence="4">
    <location>
        <begin position="27"/>
        <end position="61"/>
    </location>
</feature>
<dbReference type="AlphaFoldDB" id="A0A8T1Y6G5"/>
<feature type="domain" description="Disease resistance protein winged helix" evidence="6">
    <location>
        <begin position="412"/>
        <end position="480"/>
    </location>
</feature>
<organism evidence="7 8">
    <name type="scientific">Arabidopsis thaliana x Arabidopsis arenosa</name>
    <dbReference type="NCBI Taxonomy" id="1240361"/>
    <lineage>
        <taxon>Eukaryota</taxon>
        <taxon>Viridiplantae</taxon>
        <taxon>Streptophyta</taxon>
        <taxon>Embryophyta</taxon>
        <taxon>Tracheophyta</taxon>
        <taxon>Spermatophyta</taxon>
        <taxon>Magnoliopsida</taxon>
        <taxon>eudicotyledons</taxon>
        <taxon>Gunneridae</taxon>
        <taxon>Pentapetalae</taxon>
        <taxon>rosids</taxon>
        <taxon>malvids</taxon>
        <taxon>Brassicales</taxon>
        <taxon>Brassicaceae</taxon>
        <taxon>Camelineae</taxon>
        <taxon>Arabidopsis</taxon>
    </lineage>
</organism>
<evidence type="ECO:0000256" key="4">
    <source>
        <dbReference type="SAM" id="Coils"/>
    </source>
</evidence>
<dbReference type="EMBL" id="JAEFBK010000012">
    <property type="protein sequence ID" value="KAG7542782.1"/>
    <property type="molecule type" value="Genomic_DNA"/>
</dbReference>
<dbReference type="GO" id="GO:0016787">
    <property type="term" value="F:hydrolase activity"/>
    <property type="evidence" value="ECO:0007669"/>
    <property type="project" value="UniProtKB-KW"/>
</dbReference>
<accession>A0A8T1Y6G5</accession>
<dbReference type="Pfam" id="PF00931">
    <property type="entry name" value="NB-ARC"/>
    <property type="match status" value="1"/>
</dbReference>
<dbReference type="InterPro" id="IPR002182">
    <property type="entry name" value="NB-ARC"/>
</dbReference>
<evidence type="ECO:0000256" key="3">
    <source>
        <dbReference type="ARBA" id="ARBA00022821"/>
    </source>
</evidence>
<protein>
    <submittedName>
        <fullName evidence="7">P-loop containing nucleoside triphosphate hydrolase</fullName>
    </submittedName>
</protein>
<evidence type="ECO:0000259" key="5">
    <source>
        <dbReference type="Pfam" id="PF00931"/>
    </source>
</evidence>
<keyword evidence="1" id="KW-0433">Leucine-rich repeat</keyword>
<dbReference type="GO" id="GO:0043531">
    <property type="term" value="F:ADP binding"/>
    <property type="evidence" value="ECO:0007669"/>
    <property type="project" value="InterPro"/>
</dbReference>
<dbReference type="Pfam" id="PF13855">
    <property type="entry name" value="LRR_8"/>
    <property type="match status" value="1"/>
</dbReference>
<keyword evidence="2" id="KW-0677">Repeat</keyword>
<gene>
    <name evidence="7" type="ORF">ISN45_Aa07g027360</name>
</gene>
<dbReference type="GO" id="GO:0006952">
    <property type="term" value="P:defense response"/>
    <property type="evidence" value="ECO:0007669"/>
    <property type="project" value="UniProtKB-KW"/>
</dbReference>
<evidence type="ECO:0000313" key="7">
    <source>
        <dbReference type="EMBL" id="KAG7542782.1"/>
    </source>
</evidence>
<dbReference type="InterPro" id="IPR050905">
    <property type="entry name" value="Plant_NBS-LRR"/>
</dbReference>
<sequence>MGNCVSLSLDQLLIHACGCFFGDGNYIHMMEANLEALQKTMKELEQRQADMLRRVDMEEDKGLKRLAQVQGWFSKVEGIGPQVNDLLQARATETRKLCMFGYFSKNFISSYDYGEKVFKKLKEVEGLLSKGVFEVLADKIPPSKGEKKHIKTTIGLDSVFVESWNCLIKDGPRTLGLYGMGGVGKTTLLARINNKFVEEVNEFDVVIWVDVSKDLQNESIQKQILKRLRLDKEWEHETEEEKASSIHNNLKRKKFVLLLDDLWSEVDLIKIGVPPVTLENGSKIVFTTRSKEVCKDMNAGDEEKLDCLSPDEAWELFKKTVGEVPLMSHQDIPAIARKVAEKCCGLPLALCVIGKAMACKETVQEWRHAINVLNKSGHEFPGMETKILPILKFSYDSLKDEKAKLCFRYCSLFPKHYGIKNEELIEYWMCEGFLDGNGDEDGPINQGHDIIGSLRREHLLMDCQFSREEVKMHDVIREMALWIDQETHCVRSGAKLRQIPKDIKWEIVRRISLMSNQIEELSCSPKCPNLSTLLLRNNKLVSISGEFFRFMPALVVLDLSENKELTGLPEDISNLGSLLYLNLSDTRIKSLPVGLTKLRKLIDLNLECAHELESIDGIATSFPNLQVLKLLCSGVYVDERSIKELQRLEHLTLLTATIKDAKILEQIQGVERLASSIRALCLRYISAEVIKLNAVAMGGLEHLSIHCSKISEIKIDWENNEIWEVPGFKQLFSVDIEYLEGPMDLTWLLFAQNLRDLCVEKSPNIEDIINKEKGMSITEVHPHIGVPFGKLELLHLRDMVGLKRISLNPPALPSLKSLIVKSCPELPKAATVFPRS</sequence>
<dbReference type="InterPro" id="IPR003591">
    <property type="entry name" value="Leu-rich_rpt_typical-subtyp"/>
</dbReference>
<evidence type="ECO:0000259" key="6">
    <source>
        <dbReference type="Pfam" id="PF23559"/>
    </source>
</evidence>
<feature type="domain" description="NB-ARC" evidence="5">
    <location>
        <begin position="164"/>
        <end position="323"/>
    </location>
</feature>
<evidence type="ECO:0000256" key="1">
    <source>
        <dbReference type="ARBA" id="ARBA00022614"/>
    </source>
</evidence>
<dbReference type="FunFam" id="1.10.10.10:FF:000322">
    <property type="entry name" value="Probable disease resistance protein At1g63360"/>
    <property type="match status" value="1"/>
</dbReference>
<keyword evidence="3" id="KW-0611">Plant defense</keyword>
<keyword evidence="7" id="KW-0378">Hydrolase</keyword>
<proteinExistence type="predicted"/>
<dbReference type="PANTHER" id="PTHR33463">
    <property type="entry name" value="NB-ARC DOMAIN-CONTAINING PROTEIN-RELATED"/>
    <property type="match status" value="1"/>
</dbReference>
<evidence type="ECO:0000313" key="8">
    <source>
        <dbReference type="Proteomes" id="UP000694240"/>
    </source>
</evidence>